<protein>
    <submittedName>
        <fullName evidence="3">Uncharacterized protein LOC106150540</fullName>
    </submittedName>
</protein>
<dbReference type="InParanoid" id="A0A1S3GYB5"/>
<evidence type="ECO:0000256" key="1">
    <source>
        <dbReference type="SAM" id="MobiDB-lite"/>
    </source>
</evidence>
<name>A0A1S3GYB5_LINAN</name>
<dbReference type="OrthoDB" id="6286668at2759"/>
<dbReference type="Gene3D" id="3.40.50.300">
    <property type="entry name" value="P-loop containing nucleotide triphosphate hydrolases"/>
    <property type="match status" value="1"/>
</dbReference>
<reference evidence="3" key="1">
    <citation type="submission" date="2025-08" db="UniProtKB">
        <authorList>
            <consortium name="RefSeq"/>
        </authorList>
    </citation>
    <scope>IDENTIFICATION</scope>
    <source>
        <tissue evidence="3">Gonads</tissue>
    </source>
</reference>
<sequence length="219" mass="24686">MSYLVNKTSEEAVAKDGWCPDPVSRDCVDKIFFCFFSAIASQLNIIRKHHHSRDIFHESFRQSEAISFVLPGEFNERLRRLCENGKIPVYRQRVAIVGPYGVGKTHLAKRLIHEEYIKAEDANTTGVNIYRHRCVVHKAGRSCWIRGKDDPKDQFAQNMAIGVQNSDTFCEPDLTVLDQTPLEESLPDTEENINNVLTNRAAPPDDSESPASPDKAAGK</sequence>
<dbReference type="Proteomes" id="UP000085678">
    <property type="component" value="Unplaced"/>
</dbReference>
<evidence type="ECO:0000313" key="3">
    <source>
        <dbReference type="RefSeq" id="XP_013378865.1"/>
    </source>
</evidence>
<accession>A0A1S3GYB5</accession>
<dbReference type="KEGG" id="lak:106150540"/>
<keyword evidence="2" id="KW-1185">Reference proteome</keyword>
<gene>
    <name evidence="3" type="primary">LOC106150540</name>
</gene>
<dbReference type="AlphaFoldDB" id="A0A1S3GYB5"/>
<proteinExistence type="predicted"/>
<feature type="region of interest" description="Disordered" evidence="1">
    <location>
        <begin position="181"/>
        <end position="219"/>
    </location>
</feature>
<dbReference type="InterPro" id="IPR027417">
    <property type="entry name" value="P-loop_NTPase"/>
</dbReference>
<feature type="compositionally biased region" description="Low complexity" evidence="1">
    <location>
        <begin position="201"/>
        <end position="219"/>
    </location>
</feature>
<dbReference type="SUPFAM" id="SSF52540">
    <property type="entry name" value="P-loop containing nucleoside triphosphate hydrolases"/>
    <property type="match status" value="1"/>
</dbReference>
<dbReference type="GeneID" id="106150540"/>
<dbReference type="RefSeq" id="XP_013378865.1">
    <property type="nucleotide sequence ID" value="XM_013523411.1"/>
</dbReference>
<organism evidence="2 3">
    <name type="scientific">Lingula anatina</name>
    <name type="common">Brachiopod</name>
    <name type="synonym">Lingula unguis</name>
    <dbReference type="NCBI Taxonomy" id="7574"/>
    <lineage>
        <taxon>Eukaryota</taxon>
        <taxon>Metazoa</taxon>
        <taxon>Spiralia</taxon>
        <taxon>Lophotrochozoa</taxon>
        <taxon>Brachiopoda</taxon>
        <taxon>Linguliformea</taxon>
        <taxon>Lingulata</taxon>
        <taxon>Lingulida</taxon>
        <taxon>Linguloidea</taxon>
        <taxon>Lingulidae</taxon>
        <taxon>Lingula</taxon>
    </lineage>
</organism>
<evidence type="ECO:0000313" key="2">
    <source>
        <dbReference type="Proteomes" id="UP000085678"/>
    </source>
</evidence>